<comment type="caution">
    <text evidence="1">The sequence shown here is derived from an EMBL/GenBank/DDBJ whole genome shotgun (WGS) entry which is preliminary data.</text>
</comment>
<gene>
    <name evidence="1" type="ORF">NDU88_010689</name>
</gene>
<name>A0AAV7QWL2_PLEWA</name>
<protein>
    <submittedName>
        <fullName evidence="1">Uncharacterized protein</fullName>
    </submittedName>
</protein>
<proteinExistence type="predicted"/>
<accession>A0AAV7QWL2</accession>
<reference evidence="1" key="1">
    <citation type="journal article" date="2022" name="bioRxiv">
        <title>Sequencing and chromosome-scale assembly of the giantPleurodeles waltlgenome.</title>
        <authorList>
            <person name="Brown T."/>
            <person name="Elewa A."/>
            <person name="Iarovenko S."/>
            <person name="Subramanian E."/>
            <person name="Araus A.J."/>
            <person name="Petzold A."/>
            <person name="Susuki M."/>
            <person name="Suzuki K.-i.T."/>
            <person name="Hayashi T."/>
            <person name="Toyoda A."/>
            <person name="Oliveira C."/>
            <person name="Osipova E."/>
            <person name="Leigh N.D."/>
            <person name="Simon A."/>
            <person name="Yun M.H."/>
        </authorList>
    </citation>
    <scope>NUCLEOTIDE SEQUENCE</scope>
    <source>
        <strain evidence="1">20211129_DDA</strain>
        <tissue evidence="1">Liver</tissue>
    </source>
</reference>
<dbReference type="EMBL" id="JANPWB010000010">
    <property type="protein sequence ID" value="KAJ1144390.1"/>
    <property type="molecule type" value="Genomic_DNA"/>
</dbReference>
<keyword evidence="2" id="KW-1185">Reference proteome</keyword>
<evidence type="ECO:0000313" key="1">
    <source>
        <dbReference type="EMBL" id="KAJ1144390.1"/>
    </source>
</evidence>
<sequence>MGPPGETIIYNAPASLDVNHRACKPLLLGRGGGLTRAPLRPQIFIVNPFFESRHDQTTWQSHIQPRLAAQAASRLH</sequence>
<dbReference type="AlphaFoldDB" id="A0AAV7QWL2"/>
<organism evidence="1 2">
    <name type="scientific">Pleurodeles waltl</name>
    <name type="common">Iberian ribbed newt</name>
    <dbReference type="NCBI Taxonomy" id="8319"/>
    <lineage>
        <taxon>Eukaryota</taxon>
        <taxon>Metazoa</taxon>
        <taxon>Chordata</taxon>
        <taxon>Craniata</taxon>
        <taxon>Vertebrata</taxon>
        <taxon>Euteleostomi</taxon>
        <taxon>Amphibia</taxon>
        <taxon>Batrachia</taxon>
        <taxon>Caudata</taxon>
        <taxon>Salamandroidea</taxon>
        <taxon>Salamandridae</taxon>
        <taxon>Pleurodelinae</taxon>
        <taxon>Pleurodeles</taxon>
    </lineage>
</organism>
<dbReference type="Proteomes" id="UP001066276">
    <property type="component" value="Chromosome 6"/>
</dbReference>
<evidence type="ECO:0000313" key="2">
    <source>
        <dbReference type="Proteomes" id="UP001066276"/>
    </source>
</evidence>